<sequence length="394" mass="42683">MPQSAQHYLEYMRRHAAEFVTVRQQIHQNPELGFEEFGTSDLVAERLAAWGYEVERGLGVTGLVGRLRRGSGTRAIGIRADMDALPIEEKTGLAYRSGRPGIMHACGHDGHTAMLLGAAKYLAQHGEFSGTLNLIFQPAEEGMGGAVKMMEDGLFEKYPCDAVYAMHNSPGRRQGDLMFREGAAMASSDYATVTLTGVGGHGAMPHRTADPIVAASSIVMALQTIVSRNADPQEMSIVTVGAIHSGKANNVIPETAVLEISVRSLDREVRELLERRLKAIVTAQAESFGVKAHIDYRKGYAVLVNTPEETEFARRIGYELVGAAHVEPQGPAVTGSEDFAFMLEKKPGCYLFIGNGAPGEHGGCMVHNPCYDFNDSNLPIGAAYWALLAESYLQ</sequence>
<dbReference type="Gene3D" id="3.30.70.360">
    <property type="match status" value="1"/>
</dbReference>
<feature type="binding site" evidence="2">
    <location>
        <position position="108"/>
    </location>
    <ligand>
        <name>Mn(2+)</name>
        <dbReference type="ChEBI" id="CHEBI:29035"/>
        <label>2</label>
    </ligand>
</feature>
<accession>A0A0H2M4A9</accession>
<protein>
    <submittedName>
        <fullName evidence="4">N-acetyldiaminopimelate deacetylase</fullName>
        <ecNumber evidence="4">3.5.1.47</ecNumber>
    </submittedName>
</protein>
<dbReference type="RefSeq" id="WP_047784445.1">
    <property type="nucleotide sequence ID" value="NZ_JZWI01000009.1"/>
</dbReference>
<dbReference type="GO" id="GO:0050118">
    <property type="term" value="F:N-acetyldiaminopimelate deacetylase activity"/>
    <property type="evidence" value="ECO:0007669"/>
    <property type="project" value="UniProtKB-EC"/>
</dbReference>
<evidence type="ECO:0000256" key="2">
    <source>
        <dbReference type="PIRSR" id="PIRSR005962-1"/>
    </source>
</evidence>
<dbReference type="EC" id="3.5.1.47" evidence="4"/>
<evidence type="ECO:0000313" key="5">
    <source>
        <dbReference type="Proteomes" id="UP000035170"/>
    </source>
</evidence>
<keyword evidence="1 4" id="KW-0378">Hydrolase</keyword>
<dbReference type="SUPFAM" id="SSF53187">
    <property type="entry name" value="Zn-dependent exopeptidases"/>
    <property type="match status" value="1"/>
</dbReference>
<dbReference type="Pfam" id="PF07687">
    <property type="entry name" value="M20_dimer"/>
    <property type="match status" value="1"/>
</dbReference>
<dbReference type="EMBL" id="JZWI01000009">
    <property type="protein sequence ID" value="KLN56896.1"/>
    <property type="molecule type" value="Genomic_DNA"/>
</dbReference>
<dbReference type="GO" id="GO:0046872">
    <property type="term" value="F:metal ion binding"/>
    <property type="evidence" value="ECO:0007669"/>
    <property type="project" value="UniProtKB-KW"/>
</dbReference>
<organism evidence="4 5">
    <name type="scientific">Variovorax paradoxus</name>
    <dbReference type="NCBI Taxonomy" id="34073"/>
    <lineage>
        <taxon>Bacteria</taxon>
        <taxon>Pseudomonadati</taxon>
        <taxon>Pseudomonadota</taxon>
        <taxon>Betaproteobacteria</taxon>
        <taxon>Burkholderiales</taxon>
        <taxon>Comamonadaceae</taxon>
        <taxon>Variovorax</taxon>
    </lineage>
</organism>
<dbReference type="Proteomes" id="UP000035170">
    <property type="component" value="Unassembled WGS sequence"/>
</dbReference>
<dbReference type="PANTHER" id="PTHR11014:SF63">
    <property type="entry name" value="METALLOPEPTIDASE, PUTATIVE (AFU_ORTHOLOGUE AFUA_6G09600)-RELATED"/>
    <property type="match status" value="1"/>
</dbReference>
<feature type="binding site" evidence="2">
    <location>
        <position position="141"/>
    </location>
    <ligand>
        <name>Mn(2+)</name>
        <dbReference type="ChEBI" id="CHEBI:29035"/>
        <label>2</label>
    </ligand>
</feature>
<comment type="caution">
    <text evidence="4">The sequence shown here is derived from an EMBL/GenBank/DDBJ whole genome shotgun (WGS) entry which is preliminary data.</text>
</comment>
<dbReference type="PIRSF" id="PIRSF005962">
    <property type="entry name" value="Pept_M20D_amidohydro"/>
    <property type="match status" value="1"/>
</dbReference>
<dbReference type="NCBIfam" id="TIGR01891">
    <property type="entry name" value="amidohydrolases"/>
    <property type="match status" value="1"/>
</dbReference>
<dbReference type="Gene3D" id="3.40.630.10">
    <property type="entry name" value="Zn peptidases"/>
    <property type="match status" value="1"/>
</dbReference>
<feature type="binding site" evidence="2">
    <location>
        <position position="367"/>
    </location>
    <ligand>
        <name>Mn(2+)</name>
        <dbReference type="ChEBI" id="CHEBI:29035"/>
        <label>2</label>
    </ligand>
</feature>
<name>A0A0H2M4A9_VARPD</name>
<gene>
    <name evidence="4" type="ORF">VPARA_21000</name>
</gene>
<dbReference type="SUPFAM" id="SSF55031">
    <property type="entry name" value="Bacterial exopeptidase dimerisation domain"/>
    <property type="match status" value="1"/>
</dbReference>
<evidence type="ECO:0000256" key="1">
    <source>
        <dbReference type="ARBA" id="ARBA00022801"/>
    </source>
</evidence>
<dbReference type="InterPro" id="IPR002933">
    <property type="entry name" value="Peptidase_M20"/>
</dbReference>
<feature type="binding site" evidence="2">
    <location>
        <position position="106"/>
    </location>
    <ligand>
        <name>Mn(2+)</name>
        <dbReference type="ChEBI" id="CHEBI:29035"/>
        <label>2</label>
    </ligand>
</feature>
<comment type="cofactor">
    <cofactor evidence="2">
        <name>Mn(2+)</name>
        <dbReference type="ChEBI" id="CHEBI:29035"/>
    </cofactor>
    <text evidence="2">The Mn(2+) ion enhances activity.</text>
</comment>
<dbReference type="AlphaFoldDB" id="A0A0H2M4A9"/>
<keyword evidence="5" id="KW-1185">Reference proteome</keyword>
<dbReference type="Pfam" id="PF01546">
    <property type="entry name" value="Peptidase_M20"/>
    <property type="match status" value="1"/>
</dbReference>
<dbReference type="GO" id="GO:0019877">
    <property type="term" value="P:diaminopimelate biosynthetic process"/>
    <property type="evidence" value="ECO:0007669"/>
    <property type="project" value="UniProtKB-ARBA"/>
</dbReference>
<dbReference type="InterPro" id="IPR036264">
    <property type="entry name" value="Bact_exopeptidase_dim_dom"/>
</dbReference>
<dbReference type="CDD" id="cd05666">
    <property type="entry name" value="M20_Acy1-like"/>
    <property type="match status" value="1"/>
</dbReference>
<proteinExistence type="predicted"/>
<dbReference type="InterPro" id="IPR017439">
    <property type="entry name" value="Amidohydrolase"/>
</dbReference>
<dbReference type="PATRIC" id="fig|34073.19.peg.2152"/>
<keyword evidence="2" id="KW-0479">Metal-binding</keyword>
<dbReference type="InterPro" id="IPR011650">
    <property type="entry name" value="Peptidase_M20_dimer"/>
</dbReference>
<keyword evidence="2" id="KW-0464">Manganese</keyword>
<feature type="domain" description="Peptidase M20 dimerisation" evidence="3">
    <location>
        <begin position="191"/>
        <end position="286"/>
    </location>
</feature>
<evidence type="ECO:0000313" key="4">
    <source>
        <dbReference type="EMBL" id="KLN56896.1"/>
    </source>
</evidence>
<reference evidence="4 5" key="1">
    <citation type="submission" date="2015-03" db="EMBL/GenBank/DDBJ databases">
        <title>Genome sequence of Variovorax paradoxus TBEA6.</title>
        <authorList>
            <person name="Poehlein A."/>
            <person name="Schuldes J."/>
            <person name="Wuebbeler J.H."/>
            <person name="Hiessl S."/>
            <person name="Steinbuechel A."/>
            <person name="Daniel R."/>
        </authorList>
    </citation>
    <scope>NUCLEOTIDE SEQUENCE [LARGE SCALE GENOMIC DNA]</scope>
    <source>
        <strain evidence="4 5">TBEA6</strain>
    </source>
</reference>
<dbReference type="PANTHER" id="PTHR11014">
    <property type="entry name" value="PEPTIDASE M20 FAMILY MEMBER"/>
    <property type="match status" value="1"/>
</dbReference>
<dbReference type="FunFam" id="3.30.70.360:FF:000001">
    <property type="entry name" value="N-acetyldiaminopimelate deacetylase"/>
    <property type="match status" value="1"/>
</dbReference>
<feature type="binding site" evidence="2">
    <location>
        <position position="167"/>
    </location>
    <ligand>
        <name>Mn(2+)</name>
        <dbReference type="ChEBI" id="CHEBI:29035"/>
        <label>2</label>
    </ligand>
</feature>
<evidence type="ECO:0000259" key="3">
    <source>
        <dbReference type="Pfam" id="PF07687"/>
    </source>
</evidence>